<dbReference type="FunFam" id="3.80.10.10:FF:000041">
    <property type="entry name" value="LRR receptor-like serine/threonine-protein kinase ERECTA"/>
    <property type="match status" value="1"/>
</dbReference>
<dbReference type="InterPro" id="IPR011009">
    <property type="entry name" value="Kinase-like_dom_sf"/>
</dbReference>
<gene>
    <name evidence="25" type="ORF">CEY00_Acc19858</name>
</gene>
<dbReference type="Proteomes" id="UP000241394">
    <property type="component" value="Chromosome LG18"/>
</dbReference>
<keyword evidence="7" id="KW-0433">Leucine-rich repeat</keyword>
<keyword evidence="13 25" id="KW-0418">Kinase</keyword>
<dbReference type="EMBL" id="NKQK01000018">
    <property type="protein sequence ID" value="PSS04021.1"/>
    <property type="molecule type" value="Genomic_DNA"/>
</dbReference>
<keyword evidence="16 22" id="KW-0472">Membrane</keyword>
<reference evidence="26" key="2">
    <citation type="journal article" date="2018" name="BMC Genomics">
        <title>A manually annotated Actinidia chinensis var. chinensis (kiwifruit) genome highlights the challenges associated with draft genomes and gene prediction in plants.</title>
        <authorList>
            <person name="Pilkington S.M."/>
            <person name="Crowhurst R."/>
            <person name="Hilario E."/>
            <person name="Nardozza S."/>
            <person name="Fraser L."/>
            <person name="Peng Y."/>
            <person name="Gunaseelan K."/>
            <person name="Simpson R."/>
            <person name="Tahir J."/>
            <person name="Deroles S.C."/>
            <person name="Templeton K."/>
            <person name="Luo Z."/>
            <person name="Davy M."/>
            <person name="Cheng C."/>
            <person name="McNeilage M."/>
            <person name="Scaglione D."/>
            <person name="Liu Y."/>
            <person name="Zhang Q."/>
            <person name="Datson P."/>
            <person name="De Silva N."/>
            <person name="Gardiner S.E."/>
            <person name="Bassett H."/>
            <person name="Chagne D."/>
            <person name="McCallum J."/>
            <person name="Dzierzon H."/>
            <person name="Deng C."/>
            <person name="Wang Y.Y."/>
            <person name="Barron L."/>
            <person name="Manako K."/>
            <person name="Bowen J."/>
            <person name="Foster T.M."/>
            <person name="Erridge Z.A."/>
            <person name="Tiffin H."/>
            <person name="Waite C.N."/>
            <person name="Davies K.M."/>
            <person name="Grierson E.P."/>
            <person name="Laing W.A."/>
            <person name="Kirk R."/>
            <person name="Chen X."/>
            <person name="Wood M."/>
            <person name="Montefiori M."/>
            <person name="Brummell D.A."/>
            <person name="Schwinn K.E."/>
            <person name="Catanach A."/>
            <person name="Fullerton C."/>
            <person name="Li D."/>
            <person name="Meiyalaghan S."/>
            <person name="Nieuwenhuizen N."/>
            <person name="Read N."/>
            <person name="Prakash R."/>
            <person name="Hunter D."/>
            <person name="Zhang H."/>
            <person name="McKenzie M."/>
            <person name="Knabel M."/>
            <person name="Harris A."/>
            <person name="Allan A.C."/>
            <person name="Gleave A."/>
            <person name="Chen A."/>
            <person name="Janssen B.J."/>
            <person name="Plunkett B."/>
            <person name="Ampomah-Dwamena C."/>
            <person name="Voogd C."/>
            <person name="Leif D."/>
            <person name="Lafferty D."/>
            <person name="Souleyre E.J.F."/>
            <person name="Varkonyi-Gasic E."/>
            <person name="Gambi F."/>
            <person name="Hanley J."/>
            <person name="Yao J.L."/>
            <person name="Cheung J."/>
            <person name="David K.M."/>
            <person name="Warren B."/>
            <person name="Marsh K."/>
            <person name="Snowden K.C."/>
            <person name="Lin-Wang K."/>
            <person name="Brian L."/>
            <person name="Martinez-Sanchez M."/>
            <person name="Wang M."/>
            <person name="Ileperuma N."/>
            <person name="Macnee N."/>
            <person name="Campin R."/>
            <person name="McAtee P."/>
            <person name="Drummond R.S.M."/>
            <person name="Espley R.V."/>
            <person name="Ireland H.S."/>
            <person name="Wu R."/>
            <person name="Atkinson R.G."/>
            <person name="Karunairetnam S."/>
            <person name="Bulley S."/>
            <person name="Chunkath S."/>
            <person name="Hanley Z."/>
            <person name="Storey R."/>
            <person name="Thrimawithana A.H."/>
            <person name="Thomson S."/>
            <person name="David C."/>
            <person name="Testolin R."/>
            <person name="Huang H."/>
            <person name="Hellens R.P."/>
            <person name="Schaffer R.J."/>
        </authorList>
    </citation>
    <scope>NUCLEOTIDE SEQUENCE [LARGE SCALE GENOMIC DNA]</scope>
    <source>
        <strain evidence="26">cv. Red5</strain>
    </source>
</reference>
<dbReference type="PROSITE" id="PS00108">
    <property type="entry name" value="PROTEIN_KINASE_ST"/>
    <property type="match status" value="1"/>
</dbReference>
<dbReference type="Gene3D" id="3.30.200.20">
    <property type="entry name" value="Phosphorylase Kinase, domain 1"/>
    <property type="match status" value="1"/>
</dbReference>
<feature type="domain" description="Protein kinase" evidence="24">
    <location>
        <begin position="848"/>
        <end position="1123"/>
    </location>
</feature>
<dbReference type="GO" id="GO:0006952">
    <property type="term" value="P:defense response"/>
    <property type="evidence" value="ECO:0007669"/>
    <property type="project" value="UniProtKB-ARBA"/>
</dbReference>
<evidence type="ECO:0000256" key="14">
    <source>
        <dbReference type="ARBA" id="ARBA00022840"/>
    </source>
</evidence>
<dbReference type="GO" id="GO:0005524">
    <property type="term" value="F:ATP binding"/>
    <property type="evidence" value="ECO:0007669"/>
    <property type="project" value="UniProtKB-UniRule"/>
</dbReference>
<dbReference type="InterPro" id="IPR051809">
    <property type="entry name" value="Plant_receptor-like_S/T_kinase"/>
</dbReference>
<evidence type="ECO:0000256" key="7">
    <source>
        <dbReference type="ARBA" id="ARBA00022614"/>
    </source>
</evidence>
<evidence type="ECO:0000256" key="6">
    <source>
        <dbReference type="ARBA" id="ARBA00022553"/>
    </source>
</evidence>
<dbReference type="SMART" id="SM00220">
    <property type="entry name" value="S_TKc"/>
    <property type="match status" value="1"/>
</dbReference>
<keyword evidence="4" id="KW-1003">Cell membrane</keyword>
<dbReference type="Gene3D" id="3.80.10.10">
    <property type="entry name" value="Ribonuclease Inhibitor"/>
    <property type="match status" value="5"/>
</dbReference>
<keyword evidence="12 21" id="KW-0547">Nucleotide-binding</keyword>
<evidence type="ECO:0000256" key="23">
    <source>
        <dbReference type="SAM" id="SignalP"/>
    </source>
</evidence>
<dbReference type="OrthoDB" id="676979at2759"/>
<dbReference type="InParanoid" id="A0A2R6Q7Y5"/>
<sequence>MEKHCFILLVLAFMQSSKVSFSASPTNGTDHLALLAFRSLVTNTSNALAHNWTTDVSFCSWIGVTCSLRRQRVTTLNLPDMKLEGTISPAIANLSFLVMLNLGNNFFHGNLPDGIGLMPRLRIINVHNNQLEGDIPLSLFHNHKLQTIFLAYNRFSGDLWKEPWNLPELRVLNLTSNNITGTMHPSIGNLSKIERLALDGNSLSGNIPNEIGNLSHIIKLDLSNNQLIGSIPPAIFSISSLRVVYLKNNGLSGSFQLDVENRLLNLEDVDLSYNQLIGEIPSSLCQFKKLRFLYLSYNNLTGRIPRNIGCLTKLEHLYVTSNQITGTIPPSFVNISGLQFIGCVDNSIGGKIPQGLERLSQLKMLGFDYNNVIGKIPQAIFNISSLVYIAFTSNRLSGHIPASTGLWLPNLEGIFLADNQLNGEFPVSISNASRLLELELSYNLFTGSVPTNLGNMRLLQFLNLAGNHLTNEPGNLELGFLNSLVDCRMLQFIILGYNPLIGILPDSVGNLSSSIEMFNIENAQIQGRIPRGIGNLSSMISLVLDGNNLTGTIASEVGALKKLQRLFLSENKLQGSIPKELCHLIYVGEIILFENDLLGLIPDCIGNLSRLKHIMLGSNKLTSTIPLPLWEIKNLLRVNLTQNSLQGELPREIGNLEVIDIIDLSGNQLSGEIPSTIGDLKSLRNLSLSSNSFRGPIPPSFGNLISLEFLDLSSNALSGTIPRSLENLLFLRDINVSFNHLHGEIPSGGVFANSSAKSFMGNQGLCGLPRLQVPTCASNTPQGSGSKTLLLKLIIPVIASVTLIAALVFLWIMHRRKKREVSNPVDLLQTMTHQMVSYYELQRATDNFNESTLLGVGSFGSVYKGILSCGTVVAIKVLNLLHDEAFKSFDAECEVMRRIRHRNLVEVITTCSNLDFRAIVLPYMPNGSLENWLHKQNYHLGLLQRINIMLDVAMAVDYLHHGIKEPVVHCDLKPSNVLLDENMVAHVSDFGISKMLAENKPIALTRTLGTIGYIAPEYGSEGIVSTQGDVYSYGIMLMETFTKRRPTEEMFTENLTLRQWVKGSYPSAVMEIIDANLFNGEKEKRDRQENCLWSIIEMALDCSAETPEGRITMKDVVLRLEKIKQRIMAETNKLPS</sequence>
<dbReference type="STRING" id="1590841.A0A2R6Q7Y5"/>
<dbReference type="PANTHER" id="PTHR27008">
    <property type="entry name" value="OS04G0122200 PROTEIN"/>
    <property type="match status" value="1"/>
</dbReference>
<evidence type="ECO:0000259" key="24">
    <source>
        <dbReference type="PROSITE" id="PS50011"/>
    </source>
</evidence>
<feature type="transmembrane region" description="Helical" evidence="22">
    <location>
        <begin position="789"/>
        <end position="812"/>
    </location>
</feature>
<comment type="catalytic activity">
    <reaction evidence="19">
        <text>L-threonyl-[protein] + ATP = O-phospho-L-threonyl-[protein] + ADP + H(+)</text>
        <dbReference type="Rhea" id="RHEA:46608"/>
        <dbReference type="Rhea" id="RHEA-COMP:11060"/>
        <dbReference type="Rhea" id="RHEA-COMP:11605"/>
        <dbReference type="ChEBI" id="CHEBI:15378"/>
        <dbReference type="ChEBI" id="CHEBI:30013"/>
        <dbReference type="ChEBI" id="CHEBI:30616"/>
        <dbReference type="ChEBI" id="CHEBI:61977"/>
        <dbReference type="ChEBI" id="CHEBI:456216"/>
        <dbReference type="EC" id="2.7.11.1"/>
    </reaction>
</comment>
<keyword evidence="8" id="KW-0808">Transferase</keyword>
<dbReference type="Pfam" id="PF23598">
    <property type="entry name" value="LRR_14"/>
    <property type="match status" value="1"/>
</dbReference>
<evidence type="ECO:0000256" key="19">
    <source>
        <dbReference type="ARBA" id="ARBA00047899"/>
    </source>
</evidence>
<keyword evidence="10 23" id="KW-0732">Signal</keyword>
<evidence type="ECO:0000256" key="10">
    <source>
        <dbReference type="ARBA" id="ARBA00022729"/>
    </source>
</evidence>
<organism evidence="25 26">
    <name type="scientific">Actinidia chinensis var. chinensis</name>
    <name type="common">Chinese soft-hair kiwi</name>
    <dbReference type="NCBI Taxonomy" id="1590841"/>
    <lineage>
        <taxon>Eukaryota</taxon>
        <taxon>Viridiplantae</taxon>
        <taxon>Streptophyta</taxon>
        <taxon>Embryophyta</taxon>
        <taxon>Tracheophyta</taxon>
        <taxon>Spermatophyta</taxon>
        <taxon>Magnoliopsida</taxon>
        <taxon>eudicotyledons</taxon>
        <taxon>Gunneridae</taxon>
        <taxon>Pentapetalae</taxon>
        <taxon>asterids</taxon>
        <taxon>Ericales</taxon>
        <taxon>Actinidiaceae</taxon>
        <taxon>Actinidia</taxon>
    </lineage>
</organism>
<comment type="subcellular location">
    <subcellularLocation>
        <location evidence="1">Cell membrane</location>
        <topology evidence="1">Single-pass membrane protein</topology>
    </subcellularLocation>
</comment>
<evidence type="ECO:0000256" key="18">
    <source>
        <dbReference type="ARBA" id="ARBA00023180"/>
    </source>
</evidence>
<dbReference type="SUPFAM" id="SSF52058">
    <property type="entry name" value="L domain-like"/>
    <property type="match status" value="2"/>
</dbReference>
<dbReference type="InterPro" id="IPR008271">
    <property type="entry name" value="Ser/Thr_kinase_AS"/>
</dbReference>
<dbReference type="OMA" id="CARYSRS"/>
<protein>
    <recommendedName>
        <fullName evidence="3">non-specific serine/threonine protein kinase</fullName>
        <ecNumber evidence="3">2.7.11.1</ecNumber>
    </recommendedName>
</protein>
<evidence type="ECO:0000256" key="4">
    <source>
        <dbReference type="ARBA" id="ARBA00022475"/>
    </source>
</evidence>
<dbReference type="AlphaFoldDB" id="A0A2R6Q7Y5"/>
<reference evidence="25 26" key="1">
    <citation type="submission" date="2017-07" db="EMBL/GenBank/DDBJ databases">
        <title>An improved, manually edited Actinidia chinensis var. chinensis (kiwifruit) genome highlights the challenges associated with draft genomes and gene prediction in plants.</title>
        <authorList>
            <person name="Pilkington S."/>
            <person name="Crowhurst R."/>
            <person name="Hilario E."/>
            <person name="Nardozza S."/>
            <person name="Fraser L."/>
            <person name="Peng Y."/>
            <person name="Gunaseelan K."/>
            <person name="Simpson R."/>
            <person name="Tahir J."/>
            <person name="Deroles S."/>
            <person name="Templeton K."/>
            <person name="Luo Z."/>
            <person name="Davy M."/>
            <person name="Cheng C."/>
            <person name="Mcneilage M."/>
            <person name="Scaglione D."/>
            <person name="Liu Y."/>
            <person name="Zhang Q."/>
            <person name="Datson P."/>
            <person name="De Silva N."/>
            <person name="Gardiner S."/>
            <person name="Bassett H."/>
            <person name="Chagne D."/>
            <person name="Mccallum J."/>
            <person name="Dzierzon H."/>
            <person name="Deng C."/>
            <person name="Wang Y.-Y."/>
            <person name="Barron N."/>
            <person name="Manako K."/>
            <person name="Bowen J."/>
            <person name="Foster T."/>
            <person name="Erridge Z."/>
            <person name="Tiffin H."/>
            <person name="Waite C."/>
            <person name="Davies K."/>
            <person name="Grierson E."/>
            <person name="Laing W."/>
            <person name="Kirk R."/>
            <person name="Chen X."/>
            <person name="Wood M."/>
            <person name="Montefiori M."/>
            <person name="Brummell D."/>
            <person name="Schwinn K."/>
            <person name="Catanach A."/>
            <person name="Fullerton C."/>
            <person name="Li D."/>
            <person name="Meiyalaghan S."/>
            <person name="Nieuwenhuizen N."/>
            <person name="Read N."/>
            <person name="Prakash R."/>
            <person name="Hunter D."/>
            <person name="Zhang H."/>
            <person name="Mckenzie M."/>
            <person name="Knabel M."/>
            <person name="Harris A."/>
            <person name="Allan A."/>
            <person name="Chen A."/>
            <person name="Janssen B."/>
            <person name="Plunkett B."/>
            <person name="Dwamena C."/>
            <person name="Voogd C."/>
            <person name="Leif D."/>
            <person name="Lafferty D."/>
            <person name="Souleyre E."/>
            <person name="Varkonyi-Gasic E."/>
            <person name="Gambi F."/>
            <person name="Hanley J."/>
            <person name="Yao J.-L."/>
            <person name="Cheung J."/>
            <person name="David K."/>
            <person name="Warren B."/>
            <person name="Marsh K."/>
            <person name="Snowden K."/>
            <person name="Lin-Wang K."/>
            <person name="Brian L."/>
            <person name="Martinez-Sanchez M."/>
            <person name="Wang M."/>
            <person name="Ileperuma N."/>
            <person name="Macnee N."/>
            <person name="Campin R."/>
            <person name="Mcatee P."/>
            <person name="Drummond R."/>
            <person name="Espley R."/>
            <person name="Ireland H."/>
            <person name="Wu R."/>
            <person name="Atkinson R."/>
            <person name="Karunairetnam S."/>
            <person name="Bulley S."/>
            <person name="Chunkath S."/>
            <person name="Hanley Z."/>
            <person name="Storey R."/>
            <person name="Thrimawithana A."/>
            <person name="Thomson S."/>
            <person name="David C."/>
            <person name="Testolin R."/>
        </authorList>
    </citation>
    <scope>NUCLEOTIDE SEQUENCE [LARGE SCALE GENOMIC DNA]</scope>
    <source>
        <strain evidence="26">cv. Red5</strain>
        <tissue evidence="25">Young leaf</tissue>
    </source>
</reference>
<keyword evidence="5" id="KW-0723">Serine/threonine-protein kinase</keyword>
<dbReference type="InterPro" id="IPR001611">
    <property type="entry name" value="Leu-rich_rpt"/>
</dbReference>
<dbReference type="InterPro" id="IPR003591">
    <property type="entry name" value="Leu-rich_rpt_typical-subtyp"/>
</dbReference>
<evidence type="ECO:0000256" key="16">
    <source>
        <dbReference type="ARBA" id="ARBA00023136"/>
    </source>
</evidence>
<evidence type="ECO:0000256" key="21">
    <source>
        <dbReference type="PROSITE-ProRule" id="PRU10141"/>
    </source>
</evidence>
<evidence type="ECO:0000256" key="22">
    <source>
        <dbReference type="SAM" id="Phobius"/>
    </source>
</evidence>
<dbReference type="GO" id="GO:0004674">
    <property type="term" value="F:protein serine/threonine kinase activity"/>
    <property type="evidence" value="ECO:0007669"/>
    <property type="project" value="UniProtKB-KW"/>
</dbReference>
<comment type="caution">
    <text evidence="25">The sequence shown here is derived from an EMBL/GenBank/DDBJ whole genome shotgun (WGS) entry which is preliminary data.</text>
</comment>
<evidence type="ECO:0000256" key="13">
    <source>
        <dbReference type="ARBA" id="ARBA00022777"/>
    </source>
</evidence>
<dbReference type="FunFam" id="3.30.200.20:FF:000661">
    <property type="entry name" value="Serine-threonine protein kinase plant-type"/>
    <property type="match status" value="1"/>
</dbReference>
<dbReference type="PROSITE" id="PS00107">
    <property type="entry name" value="PROTEIN_KINASE_ATP"/>
    <property type="match status" value="1"/>
</dbReference>
<comment type="similarity">
    <text evidence="2">Belongs to the protein kinase superfamily. Ser/Thr protein kinase family.</text>
</comment>
<dbReference type="Pfam" id="PF08263">
    <property type="entry name" value="LRRNT_2"/>
    <property type="match status" value="1"/>
</dbReference>
<feature type="chain" id="PRO_5015309038" description="non-specific serine/threonine protein kinase" evidence="23">
    <location>
        <begin position="23"/>
        <end position="1136"/>
    </location>
</feature>
<evidence type="ECO:0000256" key="1">
    <source>
        <dbReference type="ARBA" id="ARBA00004162"/>
    </source>
</evidence>
<keyword evidence="18" id="KW-0325">Glycoprotein</keyword>
<dbReference type="InterPro" id="IPR055414">
    <property type="entry name" value="LRR_R13L4/SHOC2-like"/>
</dbReference>
<name>A0A2R6Q7Y5_ACTCC</name>
<feature type="signal peptide" evidence="23">
    <location>
        <begin position="1"/>
        <end position="22"/>
    </location>
</feature>
<dbReference type="EC" id="2.7.11.1" evidence="3"/>
<dbReference type="GO" id="GO:0051707">
    <property type="term" value="P:response to other organism"/>
    <property type="evidence" value="ECO:0007669"/>
    <property type="project" value="UniProtKB-ARBA"/>
</dbReference>
<keyword evidence="17 25" id="KW-0675">Receptor</keyword>
<evidence type="ECO:0000256" key="5">
    <source>
        <dbReference type="ARBA" id="ARBA00022527"/>
    </source>
</evidence>
<evidence type="ECO:0000313" key="25">
    <source>
        <dbReference type="EMBL" id="PSS04021.1"/>
    </source>
</evidence>
<dbReference type="GO" id="GO:0009653">
    <property type="term" value="P:anatomical structure morphogenesis"/>
    <property type="evidence" value="ECO:0007669"/>
    <property type="project" value="UniProtKB-ARBA"/>
</dbReference>
<keyword evidence="15 22" id="KW-1133">Transmembrane helix</keyword>
<dbReference type="FunFam" id="3.80.10.10:FF:000095">
    <property type="entry name" value="LRR receptor-like serine/threonine-protein kinase GSO1"/>
    <property type="match status" value="2"/>
</dbReference>
<feature type="binding site" evidence="21">
    <location>
        <position position="876"/>
    </location>
    <ligand>
        <name>ATP</name>
        <dbReference type="ChEBI" id="CHEBI:30616"/>
    </ligand>
</feature>
<accession>A0A2R6Q7Y5</accession>
<dbReference type="Pfam" id="PF07714">
    <property type="entry name" value="PK_Tyr_Ser-Thr"/>
    <property type="match status" value="1"/>
</dbReference>
<comment type="catalytic activity">
    <reaction evidence="20">
        <text>L-seryl-[protein] + ATP = O-phospho-L-seryl-[protein] + ADP + H(+)</text>
        <dbReference type="Rhea" id="RHEA:17989"/>
        <dbReference type="Rhea" id="RHEA-COMP:9863"/>
        <dbReference type="Rhea" id="RHEA-COMP:11604"/>
        <dbReference type="ChEBI" id="CHEBI:15378"/>
        <dbReference type="ChEBI" id="CHEBI:29999"/>
        <dbReference type="ChEBI" id="CHEBI:30616"/>
        <dbReference type="ChEBI" id="CHEBI:83421"/>
        <dbReference type="ChEBI" id="CHEBI:456216"/>
        <dbReference type="EC" id="2.7.11.1"/>
    </reaction>
</comment>
<evidence type="ECO:0000256" key="11">
    <source>
        <dbReference type="ARBA" id="ARBA00022737"/>
    </source>
</evidence>
<keyword evidence="11" id="KW-0677">Repeat</keyword>
<keyword evidence="26" id="KW-1185">Reference proteome</keyword>
<dbReference type="SMART" id="SM00369">
    <property type="entry name" value="LRR_TYP"/>
    <property type="match status" value="10"/>
</dbReference>
<dbReference type="FunFam" id="1.10.510.10:FF:000358">
    <property type="entry name" value="Putative leucine-rich repeat receptor-like serine/threonine-protein kinase"/>
    <property type="match status" value="1"/>
</dbReference>
<dbReference type="InterPro" id="IPR001245">
    <property type="entry name" value="Ser-Thr/Tyr_kinase_cat_dom"/>
</dbReference>
<dbReference type="GO" id="GO:0099402">
    <property type="term" value="P:plant organ development"/>
    <property type="evidence" value="ECO:0007669"/>
    <property type="project" value="UniProtKB-ARBA"/>
</dbReference>
<evidence type="ECO:0000256" key="12">
    <source>
        <dbReference type="ARBA" id="ARBA00022741"/>
    </source>
</evidence>
<keyword evidence="14 21" id="KW-0067">ATP-binding</keyword>
<dbReference type="PROSITE" id="PS50011">
    <property type="entry name" value="PROTEIN_KINASE_DOM"/>
    <property type="match status" value="1"/>
</dbReference>
<dbReference type="Gene3D" id="1.10.510.10">
    <property type="entry name" value="Transferase(Phosphotransferase) domain 1"/>
    <property type="match status" value="1"/>
</dbReference>
<dbReference type="InterPro" id="IPR000719">
    <property type="entry name" value="Prot_kinase_dom"/>
</dbReference>
<dbReference type="Gramene" id="PSS04021">
    <property type="protein sequence ID" value="PSS04021"/>
    <property type="gene ID" value="CEY00_Acc19858"/>
</dbReference>
<evidence type="ECO:0000256" key="9">
    <source>
        <dbReference type="ARBA" id="ARBA00022692"/>
    </source>
</evidence>
<dbReference type="SUPFAM" id="SSF56112">
    <property type="entry name" value="Protein kinase-like (PK-like)"/>
    <property type="match status" value="1"/>
</dbReference>
<dbReference type="GO" id="GO:0005886">
    <property type="term" value="C:plasma membrane"/>
    <property type="evidence" value="ECO:0007669"/>
    <property type="project" value="UniProtKB-SubCell"/>
</dbReference>
<dbReference type="InterPro" id="IPR013210">
    <property type="entry name" value="LRR_N_plant-typ"/>
</dbReference>
<evidence type="ECO:0000256" key="20">
    <source>
        <dbReference type="ARBA" id="ARBA00048679"/>
    </source>
</evidence>
<evidence type="ECO:0000256" key="8">
    <source>
        <dbReference type="ARBA" id="ARBA00022679"/>
    </source>
</evidence>
<dbReference type="FunFam" id="3.80.10.10:FF:000400">
    <property type="entry name" value="Nuclear pore complex protein NUP107"/>
    <property type="match status" value="1"/>
</dbReference>
<evidence type="ECO:0000256" key="17">
    <source>
        <dbReference type="ARBA" id="ARBA00023170"/>
    </source>
</evidence>
<evidence type="ECO:0000313" key="26">
    <source>
        <dbReference type="Proteomes" id="UP000241394"/>
    </source>
</evidence>
<evidence type="ECO:0000256" key="15">
    <source>
        <dbReference type="ARBA" id="ARBA00022989"/>
    </source>
</evidence>
<dbReference type="InterPro" id="IPR017441">
    <property type="entry name" value="Protein_kinase_ATP_BS"/>
</dbReference>
<dbReference type="InterPro" id="IPR032675">
    <property type="entry name" value="LRR_dom_sf"/>
</dbReference>
<evidence type="ECO:0000256" key="3">
    <source>
        <dbReference type="ARBA" id="ARBA00012513"/>
    </source>
</evidence>
<keyword evidence="6" id="KW-0597">Phosphoprotein</keyword>
<dbReference type="Pfam" id="PF00560">
    <property type="entry name" value="LRR_1"/>
    <property type="match status" value="7"/>
</dbReference>
<dbReference type="SUPFAM" id="SSF52047">
    <property type="entry name" value="RNI-like"/>
    <property type="match status" value="1"/>
</dbReference>
<keyword evidence="9 22" id="KW-0812">Transmembrane</keyword>
<dbReference type="SMART" id="SM00365">
    <property type="entry name" value="LRR_SD22"/>
    <property type="match status" value="9"/>
</dbReference>
<dbReference type="PANTHER" id="PTHR27008:SF497">
    <property type="entry name" value="OS11G0695000 PROTEIN"/>
    <property type="match status" value="1"/>
</dbReference>
<proteinExistence type="inferred from homology"/>
<evidence type="ECO:0000256" key="2">
    <source>
        <dbReference type="ARBA" id="ARBA00008684"/>
    </source>
</evidence>